<keyword evidence="1" id="KW-0802">TPR repeat</keyword>
<sequence>MKEQTTKYINEIETLKYNWNYTAAREKIEKSLLRYADDYRLYEELADIYLYEGNFKKAENAMKYAQKLHPESATGTYLMGYINLSKWDFSLWVEHLLKANELFPNNAEILRNLGWGYNMLGQTNKGIMLLKRALNLSPEDKLIMEDLWVALIWNWDVDMWEFYLKKAWKENKIFELKSIMNL</sequence>
<gene>
    <name evidence="2" type="ORF">ACD_49C00084G0007</name>
</gene>
<dbReference type="EMBL" id="AMFJ01021670">
    <property type="protein sequence ID" value="EKD65812.1"/>
    <property type="molecule type" value="Genomic_DNA"/>
</dbReference>
<proteinExistence type="predicted"/>
<dbReference type="InterPro" id="IPR011990">
    <property type="entry name" value="TPR-like_helical_dom_sf"/>
</dbReference>
<evidence type="ECO:0000313" key="2">
    <source>
        <dbReference type="EMBL" id="EKD65812.1"/>
    </source>
</evidence>
<name>K2AVB5_9BACT</name>
<comment type="caution">
    <text evidence="2">The sequence shown here is derived from an EMBL/GenBank/DDBJ whole genome shotgun (WGS) entry which is preliminary data.</text>
</comment>
<evidence type="ECO:0000256" key="1">
    <source>
        <dbReference type="PROSITE-ProRule" id="PRU00339"/>
    </source>
</evidence>
<dbReference type="SMART" id="SM00028">
    <property type="entry name" value="TPR"/>
    <property type="match status" value="2"/>
</dbReference>
<organism evidence="2">
    <name type="scientific">uncultured bacterium</name>
    <name type="common">gcode 4</name>
    <dbReference type="NCBI Taxonomy" id="1234023"/>
    <lineage>
        <taxon>Bacteria</taxon>
        <taxon>environmental samples</taxon>
    </lineage>
</organism>
<protein>
    <submittedName>
        <fullName evidence="2">Uncharacterized protein</fullName>
    </submittedName>
</protein>
<reference evidence="2" key="1">
    <citation type="journal article" date="2012" name="Science">
        <title>Fermentation, hydrogen, and sulfur metabolism in multiple uncultivated bacterial phyla.</title>
        <authorList>
            <person name="Wrighton K.C."/>
            <person name="Thomas B.C."/>
            <person name="Sharon I."/>
            <person name="Miller C.S."/>
            <person name="Castelle C.J."/>
            <person name="VerBerkmoes N.C."/>
            <person name="Wilkins M.J."/>
            <person name="Hettich R.L."/>
            <person name="Lipton M.S."/>
            <person name="Williams K.H."/>
            <person name="Long P.E."/>
            <person name="Banfield J.F."/>
        </authorList>
    </citation>
    <scope>NUCLEOTIDE SEQUENCE [LARGE SCALE GENOMIC DNA]</scope>
</reference>
<accession>K2AVB5</accession>
<feature type="repeat" description="TPR" evidence="1">
    <location>
        <begin position="107"/>
        <end position="140"/>
    </location>
</feature>
<dbReference type="AlphaFoldDB" id="K2AVB5"/>
<dbReference type="PROSITE" id="PS50005">
    <property type="entry name" value="TPR"/>
    <property type="match status" value="2"/>
</dbReference>
<dbReference type="SUPFAM" id="SSF48452">
    <property type="entry name" value="TPR-like"/>
    <property type="match status" value="1"/>
</dbReference>
<dbReference type="InterPro" id="IPR019734">
    <property type="entry name" value="TPR_rpt"/>
</dbReference>
<dbReference type="Gene3D" id="1.25.40.10">
    <property type="entry name" value="Tetratricopeptide repeat domain"/>
    <property type="match status" value="1"/>
</dbReference>
<feature type="repeat" description="TPR" evidence="1">
    <location>
        <begin position="39"/>
        <end position="72"/>
    </location>
</feature>